<dbReference type="AlphaFoldDB" id="A0A8S4S061"/>
<gene>
    <name evidence="2" type="primary">jg5139</name>
    <name evidence="2" type="ORF">PAEG_LOCUS20698</name>
</gene>
<feature type="region of interest" description="Disordered" evidence="1">
    <location>
        <begin position="72"/>
        <end position="103"/>
    </location>
</feature>
<accession>A0A8S4S061</accession>
<feature type="compositionally biased region" description="Polar residues" evidence="1">
    <location>
        <begin position="87"/>
        <end position="103"/>
    </location>
</feature>
<organism evidence="2 3">
    <name type="scientific">Pararge aegeria aegeria</name>
    <dbReference type="NCBI Taxonomy" id="348720"/>
    <lineage>
        <taxon>Eukaryota</taxon>
        <taxon>Metazoa</taxon>
        <taxon>Ecdysozoa</taxon>
        <taxon>Arthropoda</taxon>
        <taxon>Hexapoda</taxon>
        <taxon>Insecta</taxon>
        <taxon>Pterygota</taxon>
        <taxon>Neoptera</taxon>
        <taxon>Endopterygota</taxon>
        <taxon>Lepidoptera</taxon>
        <taxon>Glossata</taxon>
        <taxon>Ditrysia</taxon>
        <taxon>Papilionoidea</taxon>
        <taxon>Nymphalidae</taxon>
        <taxon>Satyrinae</taxon>
        <taxon>Satyrini</taxon>
        <taxon>Parargina</taxon>
        <taxon>Pararge</taxon>
    </lineage>
</organism>
<sequence>MLYLSHTTWYKNKKKYYECKCFTDISISSVAYSPQACAQIQVHSRLPHPLLPHSLLPYSLLPHSNSPTRPHMHAMNTTGKRLEARTPPQSTLRGPGSTRPTRQSVGILVNHRVLWLKLHSAAGSVVSGHNELGGVVALKDR</sequence>
<name>A0A8S4S061_9NEOP</name>
<protein>
    <submittedName>
        <fullName evidence="2">Jg5139 protein</fullName>
    </submittedName>
</protein>
<dbReference type="EMBL" id="CAKXAJ010025862">
    <property type="protein sequence ID" value="CAH2244788.1"/>
    <property type="molecule type" value="Genomic_DNA"/>
</dbReference>
<reference evidence="2" key="1">
    <citation type="submission" date="2022-03" db="EMBL/GenBank/DDBJ databases">
        <authorList>
            <person name="Lindestad O."/>
        </authorList>
    </citation>
    <scope>NUCLEOTIDE SEQUENCE</scope>
</reference>
<keyword evidence="3" id="KW-1185">Reference proteome</keyword>
<proteinExistence type="predicted"/>
<comment type="caution">
    <text evidence="2">The sequence shown here is derived from an EMBL/GenBank/DDBJ whole genome shotgun (WGS) entry which is preliminary data.</text>
</comment>
<evidence type="ECO:0000313" key="3">
    <source>
        <dbReference type="Proteomes" id="UP000838756"/>
    </source>
</evidence>
<dbReference type="Proteomes" id="UP000838756">
    <property type="component" value="Unassembled WGS sequence"/>
</dbReference>
<evidence type="ECO:0000313" key="2">
    <source>
        <dbReference type="EMBL" id="CAH2244788.1"/>
    </source>
</evidence>
<evidence type="ECO:0000256" key="1">
    <source>
        <dbReference type="SAM" id="MobiDB-lite"/>
    </source>
</evidence>